<dbReference type="SUPFAM" id="SSF49313">
    <property type="entry name" value="Cadherin-like"/>
    <property type="match status" value="7"/>
</dbReference>
<dbReference type="GO" id="GO:0034332">
    <property type="term" value="P:adherens junction organization"/>
    <property type="evidence" value="ECO:0007669"/>
    <property type="project" value="TreeGrafter"/>
</dbReference>
<keyword evidence="3" id="KW-1003">Cell membrane</keyword>
<evidence type="ECO:0000256" key="4">
    <source>
        <dbReference type="ARBA" id="ARBA00022692"/>
    </source>
</evidence>
<dbReference type="EMBL" id="BFAA01005323">
    <property type="protein sequence ID" value="GCB63268.1"/>
    <property type="molecule type" value="Genomic_DNA"/>
</dbReference>
<dbReference type="AlphaFoldDB" id="A0A401NQV3"/>
<name>A0A401NQV3_SCYTO</name>
<keyword evidence="17" id="KW-1185">Reference proteome</keyword>
<sequence length="820" mass="91329">MVVTTGISAQSRKGPLKQMEFTTTEGVDIPIYFFEFTPTDNAVKEFKITGNTYGKFTIFESWLICNTTLDREEQEIYTLQIEGVNEIGDTIEGPESVNIVVVDINDNPPTFEKEEYMGVVRQNSRPGKPFMRVNAIDLDDPKTPNGKIKYSISQQIPISHNAVYFQIDNETGAISTTETGYQSLDPLNENAYKLIVNAKDLADLSLGSNTKVMITVKENLWKSPGEIEIIENSTDPHPKIITQVEWNEPGAIYELKPKDKMAYPKFPFAIDANGNISVTEPLDREEISQYLLLVYALDENRVPLENPLEILIIVKDINDNHPVCDKAVTMIEVQENEAVGSLIGTVKASDSDEEGTSNSFLKYALLDQDPKVPEDNMFTVDDFSGEIKRFKGHLQKKNTPQYNLKVLVTDLIGETGGLTTECMVNVSVIDINDMVPIFEQSKYGPVTFTEDTPLDTVLIEIQATDNDEPFTGSSEILYKVTEGDTSGTFEIRTDESTNRGIVHLAKPFNFEEYSFYNLTISATNPEPLVKGVEYNSSSFAFLIINVTDNDEPPQFSQNLYHKWLFENASKGDSVLILEAKDPEGGEVRYELNDPDERFRIDSKTGEIFVNDELDMEKKRLYEIQAIAMEKDHPEKSSTVVITIHLRDINDNAPKLAEASSFFFICLPAEGEEHVIIHAEDDDVEFGPPFTFSADAISGKKIKIEQINGTHSSVTLAFGSHSEEIKYSIPLKITDNGSPPLQGNSIMTVAICKCTKEHKCYIALEHQSGPSKVGLAVGILLGTFAVIGVILAVVFLRTKPKKSDKIDPKAARNANETIPLA</sequence>
<keyword evidence="8" id="KW-0130">Cell adhesion</keyword>
<dbReference type="CDD" id="cd11304">
    <property type="entry name" value="Cadherin_repeat"/>
    <property type="match status" value="6"/>
</dbReference>
<dbReference type="InterPro" id="IPR039808">
    <property type="entry name" value="Cadherin"/>
</dbReference>
<keyword evidence="10 14" id="KW-1133">Transmembrane helix</keyword>
<dbReference type="Proteomes" id="UP000288216">
    <property type="component" value="Unassembled WGS sequence"/>
</dbReference>
<evidence type="ECO:0000256" key="11">
    <source>
        <dbReference type="ARBA" id="ARBA00023136"/>
    </source>
</evidence>
<dbReference type="FunFam" id="2.60.40.60:FF:000020">
    <property type="entry name" value="Dachsous cadherin-related 1b"/>
    <property type="match status" value="1"/>
</dbReference>
<gene>
    <name evidence="16" type="ORF">scyTo_0011590</name>
</gene>
<dbReference type="GO" id="GO:0016339">
    <property type="term" value="P:calcium-dependent cell-cell adhesion via plasma membrane cell adhesion molecules"/>
    <property type="evidence" value="ECO:0007669"/>
    <property type="project" value="TreeGrafter"/>
</dbReference>
<accession>A0A401NQV3</accession>
<dbReference type="InterPro" id="IPR002126">
    <property type="entry name" value="Cadherin-like_dom"/>
</dbReference>
<feature type="domain" description="Cadherin" evidence="15">
    <location>
        <begin position="325"/>
        <end position="438"/>
    </location>
</feature>
<evidence type="ECO:0000256" key="1">
    <source>
        <dbReference type="ARBA" id="ARBA00004236"/>
    </source>
</evidence>
<feature type="domain" description="Cadherin" evidence="15">
    <location>
        <begin position="440"/>
        <end position="555"/>
    </location>
</feature>
<dbReference type="FunFam" id="2.60.40.60:FF:000068">
    <property type="entry name" value="Desmoglein 1"/>
    <property type="match status" value="1"/>
</dbReference>
<feature type="domain" description="Cadherin" evidence="15">
    <location>
        <begin position="34"/>
        <end position="111"/>
    </location>
</feature>
<evidence type="ECO:0000256" key="5">
    <source>
        <dbReference type="ARBA" id="ARBA00022723"/>
    </source>
</evidence>
<dbReference type="GO" id="GO:0005912">
    <property type="term" value="C:adherens junction"/>
    <property type="evidence" value="ECO:0007669"/>
    <property type="project" value="TreeGrafter"/>
</dbReference>
<evidence type="ECO:0000256" key="14">
    <source>
        <dbReference type="SAM" id="Phobius"/>
    </source>
</evidence>
<organism evidence="16 17">
    <name type="scientific">Scyliorhinus torazame</name>
    <name type="common">Cloudy catshark</name>
    <name type="synonym">Catulus torazame</name>
    <dbReference type="NCBI Taxonomy" id="75743"/>
    <lineage>
        <taxon>Eukaryota</taxon>
        <taxon>Metazoa</taxon>
        <taxon>Chordata</taxon>
        <taxon>Craniata</taxon>
        <taxon>Vertebrata</taxon>
        <taxon>Chondrichthyes</taxon>
        <taxon>Elasmobranchii</taxon>
        <taxon>Galeomorphii</taxon>
        <taxon>Galeoidea</taxon>
        <taxon>Carcharhiniformes</taxon>
        <taxon>Scyliorhinidae</taxon>
        <taxon>Scyliorhinus</taxon>
    </lineage>
</organism>
<proteinExistence type="predicted"/>
<dbReference type="GO" id="GO:0007156">
    <property type="term" value="P:homophilic cell adhesion via plasma membrane adhesion molecules"/>
    <property type="evidence" value="ECO:0007669"/>
    <property type="project" value="InterPro"/>
</dbReference>
<keyword evidence="9" id="KW-0965">Cell junction</keyword>
<dbReference type="PROSITE" id="PS50268">
    <property type="entry name" value="CADHERIN_2"/>
    <property type="match status" value="5"/>
</dbReference>
<dbReference type="InterPro" id="IPR020894">
    <property type="entry name" value="Cadherin_CS"/>
</dbReference>
<evidence type="ECO:0000256" key="2">
    <source>
        <dbReference type="ARBA" id="ARBA00004568"/>
    </source>
</evidence>
<keyword evidence="12" id="KW-0325">Glycoprotein</keyword>
<dbReference type="STRING" id="75743.A0A401NQV3"/>
<dbReference type="SMART" id="SM00112">
    <property type="entry name" value="CA"/>
    <property type="match status" value="6"/>
</dbReference>
<dbReference type="OrthoDB" id="9946173at2759"/>
<dbReference type="FunFam" id="2.60.40.60:FF:000019">
    <property type="entry name" value="Cadherin 2"/>
    <property type="match status" value="1"/>
</dbReference>
<dbReference type="GO" id="GO:0007043">
    <property type="term" value="P:cell-cell junction assembly"/>
    <property type="evidence" value="ECO:0007669"/>
    <property type="project" value="TreeGrafter"/>
</dbReference>
<evidence type="ECO:0000256" key="7">
    <source>
        <dbReference type="ARBA" id="ARBA00022837"/>
    </source>
</evidence>
<evidence type="ECO:0000256" key="13">
    <source>
        <dbReference type="PROSITE-ProRule" id="PRU00043"/>
    </source>
</evidence>
<reference evidence="16 17" key="1">
    <citation type="journal article" date="2018" name="Nat. Ecol. Evol.">
        <title>Shark genomes provide insights into elasmobranch evolution and the origin of vertebrates.</title>
        <authorList>
            <person name="Hara Y"/>
            <person name="Yamaguchi K"/>
            <person name="Onimaru K"/>
            <person name="Kadota M"/>
            <person name="Koyanagi M"/>
            <person name="Keeley SD"/>
            <person name="Tatsumi K"/>
            <person name="Tanaka K"/>
            <person name="Motone F"/>
            <person name="Kageyama Y"/>
            <person name="Nozu R"/>
            <person name="Adachi N"/>
            <person name="Nishimura O"/>
            <person name="Nakagawa R"/>
            <person name="Tanegashima C"/>
            <person name="Kiyatake I"/>
            <person name="Matsumoto R"/>
            <person name="Murakumo K"/>
            <person name="Nishida K"/>
            <person name="Terakita A"/>
            <person name="Kuratani S"/>
            <person name="Sato K"/>
            <person name="Hyodo S Kuraku.S."/>
        </authorList>
    </citation>
    <scope>NUCLEOTIDE SEQUENCE [LARGE SCALE GENOMIC DNA]</scope>
</reference>
<dbReference type="GO" id="GO:0045296">
    <property type="term" value="F:cadherin binding"/>
    <property type="evidence" value="ECO:0007669"/>
    <property type="project" value="TreeGrafter"/>
</dbReference>
<dbReference type="PRINTS" id="PR00205">
    <property type="entry name" value="CADHERIN"/>
</dbReference>
<dbReference type="FunFam" id="2.60.40.60:FF:000188">
    <property type="entry name" value="Cadherin 17"/>
    <property type="match status" value="1"/>
</dbReference>
<dbReference type="Pfam" id="PF00028">
    <property type="entry name" value="Cadherin"/>
    <property type="match status" value="5"/>
</dbReference>
<evidence type="ECO:0000256" key="3">
    <source>
        <dbReference type="ARBA" id="ARBA00022475"/>
    </source>
</evidence>
<evidence type="ECO:0000256" key="12">
    <source>
        <dbReference type="ARBA" id="ARBA00023180"/>
    </source>
</evidence>
<protein>
    <recommendedName>
        <fullName evidence="15">Cadherin domain-containing protein</fullName>
    </recommendedName>
</protein>
<dbReference type="Gene3D" id="2.60.40.60">
    <property type="entry name" value="Cadherins"/>
    <property type="match status" value="7"/>
</dbReference>
<dbReference type="GO" id="GO:0005509">
    <property type="term" value="F:calcium ion binding"/>
    <property type="evidence" value="ECO:0007669"/>
    <property type="project" value="UniProtKB-UniRule"/>
</dbReference>
<keyword evidence="11 14" id="KW-0472">Membrane</keyword>
<feature type="domain" description="Cadherin" evidence="15">
    <location>
        <begin position="556"/>
        <end position="655"/>
    </location>
</feature>
<dbReference type="GO" id="GO:0000902">
    <property type="term" value="P:cell morphogenesis"/>
    <property type="evidence" value="ECO:0007669"/>
    <property type="project" value="TreeGrafter"/>
</dbReference>
<keyword evidence="5" id="KW-0479">Metal-binding</keyword>
<dbReference type="PANTHER" id="PTHR24027">
    <property type="entry name" value="CADHERIN-23"/>
    <property type="match status" value="1"/>
</dbReference>
<keyword evidence="4 14" id="KW-0812">Transmembrane</keyword>
<evidence type="ECO:0000313" key="17">
    <source>
        <dbReference type="Proteomes" id="UP000288216"/>
    </source>
</evidence>
<evidence type="ECO:0000256" key="6">
    <source>
        <dbReference type="ARBA" id="ARBA00022737"/>
    </source>
</evidence>
<comment type="caution">
    <text evidence="16">The sequence shown here is derived from an EMBL/GenBank/DDBJ whole genome shotgun (WGS) entry which is preliminary data.</text>
</comment>
<evidence type="ECO:0000256" key="10">
    <source>
        <dbReference type="ARBA" id="ARBA00022989"/>
    </source>
</evidence>
<feature type="domain" description="Cadherin" evidence="15">
    <location>
        <begin position="112"/>
        <end position="324"/>
    </location>
</feature>
<dbReference type="GO" id="GO:0030057">
    <property type="term" value="C:desmosome"/>
    <property type="evidence" value="ECO:0007669"/>
    <property type="project" value="UniProtKB-SubCell"/>
</dbReference>
<evidence type="ECO:0000256" key="8">
    <source>
        <dbReference type="ARBA" id="ARBA00022889"/>
    </source>
</evidence>
<feature type="transmembrane region" description="Helical" evidence="14">
    <location>
        <begin position="772"/>
        <end position="795"/>
    </location>
</feature>
<dbReference type="GO" id="GO:0008013">
    <property type="term" value="F:beta-catenin binding"/>
    <property type="evidence" value="ECO:0007669"/>
    <property type="project" value="TreeGrafter"/>
</dbReference>
<dbReference type="GO" id="GO:0016477">
    <property type="term" value="P:cell migration"/>
    <property type="evidence" value="ECO:0007669"/>
    <property type="project" value="TreeGrafter"/>
</dbReference>
<comment type="subcellular location">
    <subcellularLocation>
        <location evidence="2">Cell junction</location>
        <location evidence="2">Desmosome</location>
    </subcellularLocation>
    <subcellularLocation>
        <location evidence="1">Cell membrane</location>
    </subcellularLocation>
</comment>
<dbReference type="GO" id="GO:0044331">
    <property type="term" value="P:cell-cell adhesion mediated by cadherin"/>
    <property type="evidence" value="ECO:0007669"/>
    <property type="project" value="TreeGrafter"/>
</dbReference>
<keyword evidence="6" id="KW-0677">Repeat</keyword>
<dbReference type="FunFam" id="2.60.40.60:FF:000011">
    <property type="entry name" value="Cadherin 1"/>
    <property type="match status" value="1"/>
</dbReference>
<keyword evidence="7 13" id="KW-0106">Calcium</keyword>
<dbReference type="PROSITE" id="PS00232">
    <property type="entry name" value="CADHERIN_1"/>
    <property type="match status" value="2"/>
</dbReference>
<dbReference type="InterPro" id="IPR015919">
    <property type="entry name" value="Cadherin-like_sf"/>
</dbReference>
<evidence type="ECO:0000259" key="15">
    <source>
        <dbReference type="PROSITE" id="PS50268"/>
    </source>
</evidence>
<dbReference type="PANTHER" id="PTHR24027:SF419">
    <property type="entry name" value="CADHERIN-17"/>
    <property type="match status" value="1"/>
</dbReference>
<dbReference type="GO" id="GO:0016342">
    <property type="term" value="C:catenin complex"/>
    <property type="evidence" value="ECO:0007669"/>
    <property type="project" value="TreeGrafter"/>
</dbReference>
<evidence type="ECO:0000256" key="9">
    <source>
        <dbReference type="ARBA" id="ARBA00022949"/>
    </source>
</evidence>
<dbReference type="OMA" id="SISKEGW"/>
<evidence type="ECO:0000313" key="16">
    <source>
        <dbReference type="EMBL" id="GCB63268.1"/>
    </source>
</evidence>